<gene>
    <name evidence="3" type="ORF">ACA1_033410</name>
</gene>
<dbReference type="VEuPathDB" id="AmoebaDB:ACA1_033410"/>
<evidence type="ECO:0000256" key="1">
    <source>
        <dbReference type="SAM" id="MobiDB-lite"/>
    </source>
</evidence>
<keyword evidence="4" id="KW-1185">Reference proteome</keyword>
<organism evidence="3 4">
    <name type="scientific">Acanthamoeba castellanii (strain ATCC 30010 / Neff)</name>
    <dbReference type="NCBI Taxonomy" id="1257118"/>
    <lineage>
        <taxon>Eukaryota</taxon>
        <taxon>Amoebozoa</taxon>
        <taxon>Discosea</taxon>
        <taxon>Longamoebia</taxon>
        <taxon>Centramoebida</taxon>
        <taxon>Acanthamoebidae</taxon>
        <taxon>Acanthamoeba</taxon>
    </lineage>
</organism>
<feature type="signal peptide" evidence="2">
    <location>
        <begin position="1"/>
        <end position="41"/>
    </location>
</feature>
<protein>
    <submittedName>
        <fullName evidence="3">Uncharacterized protein</fullName>
    </submittedName>
</protein>
<keyword evidence="2" id="KW-0732">Signal</keyword>
<reference evidence="3 4" key="1">
    <citation type="journal article" date="2013" name="Genome Biol.">
        <title>Genome of Acanthamoeba castellanii highlights extensive lateral gene transfer and early evolution of tyrosine kinase signaling.</title>
        <authorList>
            <person name="Clarke M."/>
            <person name="Lohan A.J."/>
            <person name="Liu B."/>
            <person name="Lagkouvardos I."/>
            <person name="Roy S."/>
            <person name="Zafar N."/>
            <person name="Bertelli C."/>
            <person name="Schilde C."/>
            <person name="Kianianmomeni A."/>
            <person name="Burglin T.R."/>
            <person name="Frech C."/>
            <person name="Turcotte B."/>
            <person name="Kopec K.O."/>
            <person name="Synnott J.M."/>
            <person name="Choo C."/>
            <person name="Paponov I."/>
            <person name="Finkler A."/>
            <person name="Soon Heng Tan C."/>
            <person name="Hutchins A.P."/>
            <person name="Weinmeier T."/>
            <person name="Rattei T."/>
            <person name="Chu J.S."/>
            <person name="Gimenez G."/>
            <person name="Irimia M."/>
            <person name="Rigden D.J."/>
            <person name="Fitzpatrick D.A."/>
            <person name="Lorenzo-Morales J."/>
            <person name="Bateman A."/>
            <person name="Chiu C.H."/>
            <person name="Tang P."/>
            <person name="Hegemann P."/>
            <person name="Fromm H."/>
            <person name="Raoult D."/>
            <person name="Greub G."/>
            <person name="Miranda-Saavedra D."/>
            <person name="Chen N."/>
            <person name="Nash P."/>
            <person name="Ginger M.L."/>
            <person name="Horn M."/>
            <person name="Schaap P."/>
            <person name="Caler L."/>
            <person name="Loftus B."/>
        </authorList>
    </citation>
    <scope>NUCLEOTIDE SEQUENCE [LARGE SCALE GENOMIC DNA]</scope>
    <source>
        <strain evidence="3 4">Neff</strain>
    </source>
</reference>
<dbReference type="EMBL" id="KB008125">
    <property type="protein sequence ID" value="ELR12193.1"/>
    <property type="molecule type" value="Genomic_DNA"/>
</dbReference>
<feature type="region of interest" description="Disordered" evidence="1">
    <location>
        <begin position="105"/>
        <end position="125"/>
    </location>
</feature>
<evidence type="ECO:0000313" key="3">
    <source>
        <dbReference type="EMBL" id="ELR12193.1"/>
    </source>
</evidence>
<sequence>MEQALTQAHDARGGYHLHDSSEERFLLTLLLLFVSWHLNYGRDRAYCEYYGSGGSRIPWHGPHRCSSSWRREHDDDAVGRMESLQHKCECCCSRRDRRLRNASLCQGGRGRSHRKDPPQETWKSGGGGLSGHLPCLPHGFLHHRPSVRSPNVYCPLSLSPPSPSYNPHRCNDRYRIDGGQSLWGDLLNPHAMARL</sequence>
<evidence type="ECO:0000256" key="2">
    <source>
        <dbReference type="SAM" id="SignalP"/>
    </source>
</evidence>
<feature type="chain" id="PRO_5003989753" evidence="2">
    <location>
        <begin position="42"/>
        <end position="195"/>
    </location>
</feature>
<accession>L8GHH3</accession>
<proteinExistence type="predicted"/>
<name>L8GHH3_ACACF</name>
<dbReference type="Proteomes" id="UP000011083">
    <property type="component" value="Unassembled WGS sequence"/>
</dbReference>
<evidence type="ECO:0000313" key="4">
    <source>
        <dbReference type="Proteomes" id="UP000011083"/>
    </source>
</evidence>
<dbReference type="RefSeq" id="XP_004334206.1">
    <property type="nucleotide sequence ID" value="XM_004334158.1"/>
</dbReference>
<dbReference type="GeneID" id="14912701"/>
<dbReference type="KEGG" id="acan:ACA1_033410"/>
<dbReference type="AlphaFoldDB" id="L8GHH3"/>